<protein>
    <recommendedName>
        <fullName evidence="2">MADF domain-containing protein</fullName>
    </recommendedName>
</protein>
<dbReference type="InterPro" id="IPR006578">
    <property type="entry name" value="MADF-dom"/>
</dbReference>
<name>A0ABQ8IW24_DERPT</name>
<dbReference type="PROSITE" id="PS51029">
    <property type="entry name" value="MADF"/>
    <property type="match status" value="1"/>
</dbReference>
<dbReference type="Pfam" id="PF10545">
    <property type="entry name" value="MADF_DNA_bdg"/>
    <property type="match status" value="1"/>
</dbReference>
<sequence>MNIDKYSLILAVQKRPILWDFSLQNELKIRRKYDEWFAVTFEVTGQSDDTTVHSIKATWTSLMTIFRRIYKNNINKPYGHNIEVQWKYYSALQFLRKNYDENRLPSSPDDIMFTPQTASTDRQPSSTSTRTKSRKRKSMDADQDDILTQQAQTTTKNHTKRKSEQMLKFIESYEDVWETFSIEELTEIKMKISEGIVEILRIKENKHD</sequence>
<evidence type="ECO:0000313" key="4">
    <source>
        <dbReference type="Proteomes" id="UP000887458"/>
    </source>
</evidence>
<proteinExistence type="predicted"/>
<evidence type="ECO:0000313" key="3">
    <source>
        <dbReference type="EMBL" id="KAH9414467.1"/>
    </source>
</evidence>
<reference evidence="3 4" key="2">
    <citation type="journal article" date="2022" name="Mol. Biol. Evol.">
        <title>Comparative Genomics Reveals Insights into the Divergent Evolution of Astigmatic Mites and Household Pest Adaptations.</title>
        <authorList>
            <person name="Xiong Q."/>
            <person name="Wan A.T."/>
            <person name="Liu X."/>
            <person name="Fung C.S."/>
            <person name="Xiao X."/>
            <person name="Malainual N."/>
            <person name="Hou J."/>
            <person name="Wang L."/>
            <person name="Wang M."/>
            <person name="Yang K.Y."/>
            <person name="Cui Y."/>
            <person name="Leung E.L."/>
            <person name="Nong W."/>
            <person name="Shin S.K."/>
            <person name="Au S.W."/>
            <person name="Jeong K.Y."/>
            <person name="Chew F.T."/>
            <person name="Hui J.H."/>
            <person name="Leung T.F."/>
            <person name="Tungtrongchitr A."/>
            <person name="Zhong N."/>
            <person name="Liu Z."/>
            <person name="Tsui S.K."/>
        </authorList>
    </citation>
    <scope>NUCLEOTIDE SEQUENCE [LARGE SCALE GENOMIC DNA]</scope>
    <source>
        <strain evidence="3">Derp</strain>
    </source>
</reference>
<comment type="caution">
    <text evidence="3">The sequence shown here is derived from an EMBL/GenBank/DDBJ whole genome shotgun (WGS) entry which is preliminary data.</text>
</comment>
<feature type="compositionally biased region" description="Polar residues" evidence="1">
    <location>
        <begin position="146"/>
        <end position="156"/>
    </location>
</feature>
<organism evidence="3 4">
    <name type="scientific">Dermatophagoides pteronyssinus</name>
    <name type="common">European house dust mite</name>
    <dbReference type="NCBI Taxonomy" id="6956"/>
    <lineage>
        <taxon>Eukaryota</taxon>
        <taxon>Metazoa</taxon>
        <taxon>Ecdysozoa</taxon>
        <taxon>Arthropoda</taxon>
        <taxon>Chelicerata</taxon>
        <taxon>Arachnida</taxon>
        <taxon>Acari</taxon>
        <taxon>Acariformes</taxon>
        <taxon>Sarcoptiformes</taxon>
        <taxon>Astigmata</taxon>
        <taxon>Psoroptidia</taxon>
        <taxon>Analgoidea</taxon>
        <taxon>Pyroglyphidae</taxon>
        <taxon>Dermatophagoidinae</taxon>
        <taxon>Dermatophagoides</taxon>
    </lineage>
</organism>
<feature type="compositionally biased region" description="Polar residues" evidence="1">
    <location>
        <begin position="114"/>
        <end position="124"/>
    </location>
</feature>
<dbReference type="Proteomes" id="UP000887458">
    <property type="component" value="Unassembled WGS sequence"/>
</dbReference>
<feature type="domain" description="MADF" evidence="2">
    <location>
        <begin position="7"/>
        <end position="100"/>
    </location>
</feature>
<feature type="region of interest" description="Disordered" evidence="1">
    <location>
        <begin position="106"/>
        <end position="163"/>
    </location>
</feature>
<dbReference type="SMART" id="SM00595">
    <property type="entry name" value="MADF"/>
    <property type="match status" value="1"/>
</dbReference>
<reference evidence="3 4" key="1">
    <citation type="journal article" date="2018" name="J. Allergy Clin. Immunol.">
        <title>High-quality assembly of Dermatophagoides pteronyssinus genome and transcriptome reveals a wide range of novel allergens.</title>
        <authorList>
            <person name="Liu X.Y."/>
            <person name="Yang K.Y."/>
            <person name="Wang M.Q."/>
            <person name="Kwok J.S."/>
            <person name="Zeng X."/>
            <person name="Yang Z."/>
            <person name="Xiao X.J."/>
            <person name="Lau C.P."/>
            <person name="Li Y."/>
            <person name="Huang Z.M."/>
            <person name="Ba J.G."/>
            <person name="Yim A.K."/>
            <person name="Ouyang C.Y."/>
            <person name="Ngai S.M."/>
            <person name="Chan T.F."/>
            <person name="Leung E.L."/>
            <person name="Liu L."/>
            <person name="Liu Z.G."/>
            <person name="Tsui S.K."/>
        </authorList>
    </citation>
    <scope>NUCLEOTIDE SEQUENCE [LARGE SCALE GENOMIC DNA]</scope>
    <source>
        <strain evidence="3">Derp</strain>
    </source>
</reference>
<gene>
    <name evidence="3" type="ORF">DERP_014611</name>
</gene>
<evidence type="ECO:0000256" key="1">
    <source>
        <dbReference type="SAM" id="MobiDB-lite"/>
    </source>
</evidence>
<dbReference type="EMBL" id="NJHN03000108">
    <property type="protein sequence ID" value="KAH9414467.1"/>
    <property type="molecule type" value="Genomic_DNA"/>
</dbReference>
<keyword evidence="4" id="KW-1185">Reference proteome</keyword>
<accession>A0ABQ8IW24</accession>
<evidence type="ECO:0000259" key="2">
    <source>
        <dbReference type="PROSITE" id="PS51029"/>
    </source>
</evidence>